<protein>
    <submittedName>
        <fullName evidence="2">Phage protein</fullName>
    </submittedName>
    <submittedName>
        <fullName evidence="3">Phage uncharacterized protein</fullName>
    </submittedName>
</protein>
<evidence type="ECO:0000259" key="1">
    <source>
        <dbReference type="Pfam" id="PF22530"/>
    </source>
</evidence>
<dbReference type="NCBIfam" id="TIGR01630">
    <property type="entry name" value="psiM2_ORF9"/>
    <property type="match status" value="1"/>
</dbReference>
<dbReference type="PATRIC" id="fig|1262449.3.peg.2088"/>
<gene>
    <name evidence="2" type="ORF">CLPA_c40430</name>
    <name evidence="3" type="ORF">CP6013_03171</name>
</gene>
<organism evidence="2 5">
    <name type="scientific">Clostridium pasteurianum DSM 525 = ATCC 6013</name>
    <dbReference type="NCBI Taxonomy" id="1262449"/>
    <lineage>
        <taxon>Bacteria</taxon>
        <taxon>Bacillati</taxon>
        <taxon>Bacillota</taxon>
        <taxon>Clostridia</taxon>
        <taxon>Eubacteriales</taxon>
        <taxon>Clostridiaceae</taxon>
        <taxon>Clostridium</taxon>
    </lineage>
</organism>
<dbReference type="KEGG" id="cpat:CLPA_c40430"/>
<dbReference type="Proteomes" id="UP000028042">
    <property type="component" value="Unassembled WGS sequence"/>
</dbReference>
<sequence length="465" mass="53278">MKMDKKEIALGAKLELARREFFSFCNLMAPDFYKRNREYLVELCEGFQNFYEGEDEVLVLNLPPRHGKSRTASNFVEWVLGKNQNEKIMTGSYNETLSTTFSKAVRNGILEEKADKDKIVYSDIFPNTRIKKGDGAMNLWSLENGYNNYLATSPTGTATGFGCSLMIIDDLIKNSEEANNENTLEKHWEWFTNTMLSRLEEGGKIIIIMTRWSTGDLAGRALEHFIEEGKKIKHISMKALQDDGTMLCDEILSHRTYKSKIRAMGEDIASANYQQIPIDLKGKLYEDFKTYTEIPKDHSGNPLFTEIFSYTDTADEGADYLCNIIWGAYNHEAYILDIIYTKNPMSVTEKAVAEALTKHEVNRSRVEGNNGGSGFARAVIRIMEEILKNFRTSVKWFHQSKNKNARILSHSTWVMDHIYYPVNWRDRWPDYYKAMATYQREGDNKHDDAPDATTGVAETMIMLGG</sequence>
<reference evidence="2 5" key="1">
    <citation type="journal article" date="2015" name="Genome Announc.">
        <title>Complete Genome Sequence of the Nitrogen-Fixing and Solvent-Producing Clostridium pasteurianum DSM 525.</title>
        <authorList>
            <person name="Poehlein A."/>
            <person name="Grosse-Honebrink A."/>
            <person name="Zhang Y."/>
            <person name="Minton N.P."/>
            <person name="Daniel R."/>
        </authorList>
    </citation>
    <scope>NUCLEOTIDE SEQUENCE [LARGE SCALE GENOMIC DNA]</scope>
    <source>
        <strain evidence="2">DSM 525</strain>
        <strain evidence="5">DSM 525 / ATCC 6013</strain>
    </source>
</reference>
<dbReference type="Proteomes" id="UP000030905">
    <property type="component" value="Chromosome"/>
</dbReference>
<dbReference type="AlphaFoldDB" id="A0A0H3J9M7"/>
<feature type="domain" description="Terminase large subunit ribonuclease H-like" evidence="1">
    <location>
        <begin position="312"/>
        <end position="414"/>
    </location>
</feature>
<dbReference type="InterPro" id="IPR006517">
    <property type="entry name" value="Phage_terminase_lsu-like_C"/>
</dbReference>
<evidence type="ECO:0000313" key="4">
    <source>
        <dbReference type="Proteomes" id="UP000028042"/>
    </source>
</evidence>
<dbReference type="KEGG" id="cpae:CPAST_c40430"/>
<accession>A0A0H3J9M7</accession>
<dbReference type="EMBL" id="CP009268">
    <property type="protein sequence ID" value="AJA54060.1"/>
    <property type="molecule type" value="Genomic_DNA"/>
</dbReference>
<dbReference type="EMBL" id="JPGY02000001">
    <property type="protein sequence ID" value="KRU13915.1"/>
    <property type="molecule type" value="Genomic_DNA"/>
</dbReference>
<reference evidence="3 4" key="3">
    <citation type="journal article" name="Genome Announc.">
        <title>Improved Draft Genome Sequence of Clostridium pasteurianum Strain ATCC 6013 (DSM 525) Using a Hybrid Next-Generation Sequencing Approach.</title>
        <authorList>
            <person name="Pyne M.E."/>
            <person name="Utturkar S."/>
            <person name="Brown S.D."/>
            <person name="Moo-Young M."/>
            <person name="Chung D.A."/>
            <person name="Chou C.P."/>
        </authorList>
    </citation>
    <scope>NUCLEOTIDE SEQUENCE [LARGE SCALE GENOMIC DNA]</scope>
    <source>
        <strain evidence="3 4">ATCC 6013</strain>
    </source>
</reference>
<evidence type="ECO:0000313" key="3">
    <source>
        <dbReference type="EMBL" id="KRU13915.1"/>
    </source>
</evidence>
<evidence type="ECO:0000313" key="2">
    <source>
        <dbReference type="EMBL" id="AJA54060.1"/>
    </source>
</evidence>
<dbReference type="Pfam" id="PF22530">
    <property type="entry name" value="Terminase-T7_RNaseH-like"/>
    <property type="match status" value="1"/>
</dbReference>
<reference evidence="3" key="2">
    <citation type="submission" date="2015-10" db="EMBL/GenBank/DDBJ databases">
        <title>Improved Draft Genome Sequence of Clostridium pasteurianum Strain ATCC 6013 (DSM 525) Using a Hybrid Next-Generation Sequencing Approach.</title>
        <authorList>
            <person name="Pyne M.E."/>
            <person name="Utturkar S.M."/>
            <person name="Brown S.D."/>
            <person name="Moo-Young M."/>
            <person name="Chung D.A."/>
            <person name="Chou P.C."/>
        </authorList>
    </citation>
    <scope>NUCLEOTIDE SEQUENCE</scope>
    <source>
        <strain evidence="3">ATCC 6013</strain>
    </source>
</reference>
<proteinExistence type="predicted"/>
<dbReference type="eggNOG" id="COG5410">
    <property type="taxonomic scope" value="Bacteria"/>
</dbReference>
<name>A0A0H3J9M7_CLOPA</name>
<dbReference type="InterPro" id="IPR054762">
    <property type="entry name" value="Gp19_RNaseH-like"/>
</dbReference>
<keyword evidence="5" id="KW-1185">Reference proteome</keyword>
<evidence type="ECO:0000313" key="5">
    <source>
        <dbReference type="Proteomes" id="UP000030905"/>
    </source>
</evidence>